<name>A0ABW1A6Q4_9ACTN</name>
<evidence type="ECO:0000259" key="2">
    <source>
        <dbReference type="Pfam" id="PF13577"/>
    </source>
</evidence>
<dbReference type="InterPro" id="IPR037401">
    <property type="entry name" value="SnoaL-like"/>
</dbReference>
<dbReference type="CDD" id="cd00531">
    <property type="entry name" value="NTF2_like"/>
    <property type="match status" value="1"/>
</dbReference>
<dbReference type="SUPFAM" id="SSF54427">
    <property type="entry name" value="NTF2-like"/>
    <property type="match status" value="1"/>
</dbReference>
<feature type="region of interest" description="Disordered" evidence="1">
    <location>
        <begin position="151"/>
        <end position="191"/>
    </location>
</feature>
<keyword evidence="4" id="KW-1185">Reference proteome</keyword>
<evidence type="ECO:0000313" key="3">
    <source>
        <dbReference type="EMBL" id="MFC5749904.1"/>
    </source>
</evidence>
<dbReference type="InterPro" id="IPR032710">
    <property type="entry name" value="NTF2-like_dom_sf"/>
</dbReference>
<dbReference type="EMBL" id="JBHSON010000046">
    <property type="protein sequence ID" value="MFC5749904.1"/>
    <property type="molecule type" value="Genomic_DNA"/>
</dbReference>
<dbReference type="RefSeq" id="WP_378285626.1">
    <property type="nucleotide sequence ID" value="NZ_JBHSON010000046.1"/>
</dbReference>
<evidence type="ECO:0000313" key="4">
    <source>
        <dbReference type="Proteomes" id="UP001596074"/>
    </source>
</evidence>
<proteinExistence type="predicted"/>
<sequence length="191" mass="21410">MDADRTARLERMLDRQDILDCLVRFSRGMDRFDRELFLSAFHPDATIAAGDFVGGPKELYDWASAMHEQGQVATQHDLLNHTCEIGGHTAHAETYYLFVGRNRDESNWIAGGRYIDRLEFRGGAWRIAMRTNAIEWSGALPTLPLPFADVPDVHGNGAPSRDKDDPSYRRPLVNLRAANNPALSSPSGKEK</sequence>
<protein>
    <submittedName>
        <fullName evidence="3">Nuclear transport factor 2 family protein</fullName>
    </submittedName>
</protein>
<feature type="compositionally biased region" description="Polar residues" evidence="1">
    <location>
        <begin position="181"/>
        <end position="191"/>
    </location>
</feature>
<accession>A0ABW1A6Q4</accession>
<gene>
    <name evidence="3" type="ORF">ACFPZN_30115</name>
</gene>
<dbReference type="Proteomes" id="UP001596074">
    <property type="component" value="Unassembled WGS sequence"/>
</dbReference>
<dbReference type="Pfam" id="PF13577">
    <property type="entry name" value="SnoaL_4"/>
    <property type="match status" value="1"/>
</dbReference>
<dbReference type="Gene3D" id="3.10.450.50">
    <property type="match status" value="1"/>
</dbReference>
<feature type="domain" description="SnoaL-like" evidence="2">
    <location>
        <begin position="11"/>
        <end position="131"/>
    </location>
</feature>
<reference evidence="4" key="1">
    <citation type="journal article" date="2019" name="Int. J. Syst. Evol. Microbiol.">
        <title>The Global Catalogue of Microorganisms (GCM) 10K type strain sequencing project: providing services to taxonomists for standard genome sequencing and annotation.</title>
        <authorList>
            <consortium name="The Broad Institute Genomics Platform"/>
            <consortium name="The Broad Institute Genome Sequencing Center for Infectious Disease"/>
            <person name="Wu L."/>
            <person name="Ma J."/>
        </authorList>
    </citation>
    <scope>NUCLEOTIDE SEQUENCE [LARGE SCALE GENOMIC DNA]</scope>
    <source>
        <strain evidence="4">KCTC 42087</strain>
    </source>
</reference>
<organism evidence="3 4">
    <name type="scientific">Actinomadura rugatobispora</name>
    <dbReference type="NCBI Taxonomy" id="1994"/>
    <lineage>
        <taxon>Bacteria</taxon>
        <taxon>Bacillati</taxon>
        <taxon>Actinomycetota</taxon>
        <taxon>Actinomycetes</taxon>
        <taxon>Streptosporangiales</taxon>
        <taxon>Thermomonosporaceae</taxon>
        <taxon>Actinomadura</taxon>
    </lineage>
</organism>
<comment type="caution">
    <text evidence="3">The sequence shown here is derived from an EMBL/GenBank/DDBJ whole genome shotgun (WGS) entry which is preliminary data.</text>
</comment>
<evidence type="ECO:0000256" key="1">
    <source>
        <dbReference type="SAM" id="MobiDB-lite"/>
    </source>
</evidence>